<feature type="compositionally biased region" description="Acidic residues" evidence="1">
    <location>
        <begin position="34"/>
        <end position="46"/>
    </location>
</feature>
<feature type="region of interest" description="Disordered" evidence="1">
    <location>
        <begin position="24"/>
        <end position="53"/>
    </location>
</feature>
<evidence type="ECO:0000313" key="2">
    <source>
        <dbReference type="EMBL" id="MBX45792.1"/>
    </source>
</evidence>
<sequence length="53" mass="5696">MEEVEDEGLGLGFEAVLELNVKEDVELGAAPNEDPVDPNGDEDDANENPRLAD</sequence>
<protein>
    <submittedName>
        <fullName evidence="2">Uncharacterized protein</fullName>
    </submittedName>
</protein>
<dbReference type="EMBL" id="GGEC01065308">
    <property type="protein sequence ID" value="MBX45792.1"/>
    <property type="molecule type" value="Transcribed_RNA"/>
</dbReference>
<accession>A0A2P2NTG8</accession>
<organism evidence="2">
    <name type="scientific">Rhizophora mucronata</name>
    <name type="common">Asiatic mangrove</name>
    <dbReference type="NCBI Taxonomy" id="61149"/>
    <lineage>
        <taxon>Eukaryota</taxon>
        <taxon>Viridiplantae</taxon>
        <taxon>Streptophyta</taxon>
        <taxon>Embryophyta</taxon>
        <taxon>Tracheophyta</taxon>
        <taxon>Spermatophyta</taxon>
        <taxon>Magnoliopsida</taxon>
        <taxon>eudicotyledons</taxon>
        <taxon>Gunneridae</taxon>
        <taxon>Pentapetalae</taxon>
        <taxon>rosids</taxon>
        <taxon>fabids</taxon>
        <taxon>Malpighiales</taxon>
        <taxon>Rhizophoraceae</taxon>
        <taxon>Rhizophora</taxon>
    </lineage>
</organism>
<proteinExistence type="predicted"/>
<dbReference type="AlphaFoldDB" id="A0A2P2NTG8"/>
<reference evidence="2" key="1">
    <citation type="submission" date="2018-02" db="EMBL/GenBank/DDBJ databases">
        <title>Rhizophora mucronata_Transcriptome.</title>
        <authorList>
            <person name="Meera S.P."/>
            <person name="Sreeshan A."/>
            <person name="Augustine A."/>
        </authorList>
    </citation>
    <scope>NUCLEOTIDE SEQUENCE</scope>
    <source>
        <tissue evidence="2">Leaf</tissue>
    </source>
</reference>
<name>A0A2P2NTG8_RHIMU</name>
<evidence type="ECO:0000256" key="1">
    <source>
        <dbReference type="SAM" id="MobiDB-lite"/>
    </source>
</evidence>